<gene>
    <name evidence="1" type="ORF">PGT21_010558</name>
</gene>
<dbReference type="PANTHER" id="PTHR33069">
    <property type="entry name" value="CHROMOSOME 7, WHOLE GENOME SHOTGUN SEQUENCE-RELATED"/>
    <property type="match status" value="1"/>
</dbReference>
<comment type="caution">
    <text evidence="1">The sequence shown here is derived from an EMBL/GenBank/DDBJ whole genome shotgun (WGS) entry which is preliminary data.</text>
</comment>
<evidence type="ECO:0000313" key="2">
    <source>
        <dbReference type="Proteomes" id="UP000324748"/>
    </source>
</evidence>
<name>A0A5B0LX46_PUCGR</name>
<dbReference type="EMBL" id="VSWC01000183">
    <property type="protein sequence ID" value="KAA1069062.1"/>
    <property type="molecule type" value="Genomic_DNA"/>
</dbReference>
<evidence type="ECO:0000313" key="1">
    <source>
        <dbReference type="EMBL" id="KAA1069062.1"/>
    </source>
</evidence>
<dbReference type="Proteomes" id="UP000324748">
    <property type="component" value="Unassembled WGS sequence"/>
</dbReference>
<accession>A0A5B0LX46</accession>
<sequence length="424" mass="48873">MPRPQSIDILHLTMLDSENTRILESDVCEAFESLSESCRRRSSTPDYDDRKPKISTKQINVLKSLLIKMRTTLLPSLRQRMADLLVFLDASHFPKDPQANLRATLEITSQLADILVQIRAAVRALTLARLRAFEYRDDFHGIAKIHRTEPFLEKVDDLINFSLCAVFERHVEFVQGWNCPSEEKRAARFDERSVSEETTITFELIDELIRLLTKSDFGNMQDTWQLTVTRQYDIGLANLIEHIIIQSDQARNPAKTDLSDIHTPTIKIGPVQTARSRELTLLRSALPFVKLGRLFFSKLLVTPISRPPFTIKDIISSVELGNLKNKTYLFSDQMSNFTERLVGLSDFNRFHNNLSSLKNHFEETMKYFNGSIELLNRHLVPLSTDKLALPRSTTVFNYHSSLLIDQFRLAAQNFSITLERFRNE</sequence>
<keyword evidence="2" id="KW-1185">Reference proteome</keyword>
<dbReference type="OrthoDB" id="10302279at2759"/>
<protein>
    <submittedName>
        <fullName evidence="1">Uncharacterized protein</fullName>
    </submittedName>
</protein>
<organism evidence="1 2">
    <name type="scientific">Puccinia graminis f. sp. tritici</name>
    <dbReference type="NCBI Taxonomy" id="56615"/>
    <lineage>
        <taxon>Eukaryota</taxon>
        <taxon>Fungi</taxon>
        <taxon>Dikarya</taxon>
        <taxon>Basidiomycota</taxon>
        <taxon>Pucciniomycotina</taxon>
        <taxon>Pucciniomycetes</taxon>
        <taxon>Pucciniales</taxon>
        <taxon>Pucciniaceae</taxon>
        <taxon>Puccinia</taxon>
    </lineage>
</organism>
<dbReference type="AlphaFoldDB" id="A0A5B0LX46"/>
<dbReference type="PANTHER" id="PTHR33069:SF3">
    <property type="entry name" value="DYNEIN HEAVY CHAIN TAIL DOMAIN-CONTAINING PROTEIN"/>
    <property type="match status" value="1"/>
</dbReference>
<proteinExistence type="predicted"/>
<reference evidence="1 2" key="1">
    <citation type="submission" date="2019-05" db="EMBL/GenBank/DDBJ databases">
        <title>Emergence of the Ug99 lineage of the wheat stem rust pathogen through somatic hybridization.</title>
        <authorList>
            <person name="Li F."/>
            <person name="Upadhyaya N.M."/>
            <person name="Sperschneider J."/>
            <person name="Matny O."/>
            <person name="Nguyen-Phuc H."/>
            <person name="Mago R."/>
            <person name="Raley C."/>
            <person name="Miller M.E."/>
            <person name="Silverstein K.A.T."/>
            <person name="Henningsen E."/>
            <person name="Hirsch C.D."/>
            <person name="Visser B."/>
            <person name="Pretorius Z.A."/>
            <person name="Steffenson B.J."/>
            <person name="Schwessinger B."/>
            <person name="Dodds P.N."/>
            <person name="Figueroa M."/>
        </authorList>
    </citation>
    <scope>NUCLEOTIDE SEQUENCE [LARGE SCALE GENOMIC DNA]</scope>
    <source>
        <strain evidence="1">21-0</strain>
    </source>
</reference>